<dbReference type="SUPFAM" id="SSF46689">
    <property type="entry name" value="Homeodomain-like"/>
    <property type="match status" value="1"/>
</dbReference>
<accession>A0A2T0THG6</accession>
<reference evidence="4 5" key="1">
    <citation type="submission" date="2018-03" db="EMBL/GenBank/DDBJ databases">
        <title>Genomic Encyclopedia of Archaeal and Bacterial Type Strains, Phase II (KMG-II): from individual species to whole genera.</title>
        <authorList>
            <person name="Goeker M."/>
        </authorList>
    </citation>
    <scope>NUCLEOTIDE SEQUENCE [LARGE SCALE GENOMIC DNA]</scope>
    <source>
        <strain evidence="4 5">DSM 44720</strain>
    </source>
</reference>
<evidence type="ECO:0000256" key="1">
    <source>
        <dbReference type="ARBA" id="ARBA00023015"/>
    </source>
</evidence>
<dbReference type="Pfam" id="PF16925">
    <property type="entry name" value="TetR_C_13"/>
    <property type="match status" value="1"/>
</dbReference>
<keyword evidence="5" id="KW-1185">Reference proteome</keyword>
<keyword evidence="2" id="KW-0804">Transcription</keyword>
<sequence length="201" mass="21937">MSGERELTAKGLATRERIVEYAAAVTRERGAANTRMECVRVAANVSNSQLFHYFPQGKAEMMIAVARYESRTILADQDARLRTTRTWRAWDEWAEALLGHYDENGSRCGLAALLGQLDQDAPEIREVLAGLLESWEQAIAAGIRSMQSARKISPDLDADTTAGTIVTGILGGIVQMTVTGSTNRLRATVRASIATLKAARQ</sequence>
<dbReference type="InterPro" id="IPR009057">
    <property type="entry name" value="Homeodomain-like_sf"/>
</dbReference>
<dbReference type="InterPro" id="IPR011075">
    <property type="entry name" value="TetR_C"/>
</dbReference>
<dbReference type="RefSeq" id="WP_106186671.1">
    <property type="nucleotide sequence ID" value="NZ_PVTF01000002.1"/>
</dbReference>
<dbReference type="AlphaFoldDB" id="A0A2T0THG6"/>
<comment type="caution">
    <text evidence="4">The sequence shown here is derived from an EMBL/GenBank/DDBJ whole genome shotgun (WGS) entry which is preliminary data.</text>
</comment>
<dbReference type="OrthoDB" id="3827407at2"/>
<protein>
    <submittedName>
        <fullName evidence="4">TetR family transcriptional regulator</fullName>
    </submittedName>
</protein>
<proteinExistence type="predicted"/>
<keyword evidence="1" id="KW-0805">Transcription regulation</keyword>
<organism evidence="4 5">
    <name type="scientific">Umezawaea tangerina</name>
    <dbReference type="NCBI Taxonomy" id="84725"/>
    <lineage>
        <taxon>Bacteria</taxon>
        <taxon>Bacillati</taxon>
        <taxon>Actinomycetota</taxon>
        <taxon>Actinomycetes</taxon>
        <taxon>Pseudonocardiales</taxon>
        <taxon>Pseudonocardiaceae</taxon>
        <taxon>Umezawaea</taxon>
    </lineage>
</organism>
<dbReference type="SUPFAM" id="SSF48498">
    <property type="entry name" value="Tetracyclin repressor-like, C-terminal domain"/>
    <property type="match status" value="1"/>
</dbReference>
<dbReference type="PANTHER" id="PTHR47506">
    <property type="entry name" value="TRANSCRIPTIONAL REGULATORY PROTEIN"/>
    <property type="match status" value="1"/>
</dbReference>
<gene>
    <name evidence="4" type="ORF">CLV43_102702</name>
</gene>
<feature type="domain" description="Tetracyclin repressor-like C-terminal" evidence="3">
    <location>
        <begin position="107"/>
        <end position="191"/>
    </location>
</feature>
<evidence type="ECO:0000313" key="4">
    <source>
        <dbReference type="EMBL" id="PRY45137.1"/>
    </source>
</evidence>
<dbReference type="InterPro" id="IPR036271">
    <property type="entry name" value="Tet_transcr_reg_TetR-rel_C_sf"/>
</dbReference>
<dbReference type="Gene3D" id="1.10.357.10">
    <property type="entry name" value="Tetracycline Repressor, domain 2"/>
    <property type="match status" value="1"/>
</dbReference>
<evidence type="ECO:0000256" key="2">
    <source>
        <dbReference type="ARBA" id="ARBA00023163"/>
    </source>
</evidence>
<evidence type="ECO:0000259" key="3">
    <source>
        <dbReference type="Pfam" id="PF16925"/>
    </source>
</evidence>
<dbReference type="EMBL" id="PVTF01000002">
    <property type="protein sequence ID" value="PRY45137.1"/>
    <property type="molecule type" value="Genomic_DNA"/>
</dbReference>
<dbReference type="Proteomes" id="UP000239494">
    <property type="component" value="Unassembled WGS sequence"/>
</dbReference>
<evidence type="ECO:0000313" key="5">
    <source>
        <dbReference type="Proteomes" id="UP000239494"/>
    </source>
</evidence>
<name>A0A2T0THG6_9PSEU</name>
<dbReference type="PANTHER" id="PTHR47506:SF1">
    <property type="entry name" value="HTH-TYPE TRANSCRIPTIONAL REGULATOR YJDC"/>
    <property type="match status" value="1"/>
</dbReference>